<sequence length="471" mass="51891">MGLSQKLMSDIVECAWFTDSPCFSMQANEPSLCVNPLGPGLLFPAYPDFKFRAMVQTIRLFLIRGPAEDEELLSWLSLARASFTISVADKIIMIHRPVRFWFFYIPEFQRTRTTCISAALTILQQHEKITEREGTIFLWTHSAVCVTAAVVIGLNLLCQCDIIAGRGAVLIDAILGMKEEIVVKLMRVDLRDVFGEKMQRNIINDMIANNEIIARFFAVDPGDPSGVLIASPLGDFDPSLQTVCDSGTPSEGADDIQAALDRVLGDDAPLANADTEDLLNGTAVVEDVAAELCWIVAVYAEPKPSSRNLLIDSWATPLTTCRQTLLSGQTVSRTFSSIIRRRGSTSPTGLLARREGSPMYQKLNSSGRKPMSDESKPKPQMARESWSPSRCPPAMADCSVSAAEVTGRRRKEHMMRRLLTPGMTLGADAAGLEPSYDGVKRHTTRRVALWIEGHFSMLHAVCMSRYGILSS</sequence>
<dbReference type="Proteomes" id="UP001243330">
    <property type="component" value="Unassembled WGS sequence"/>
</dbReference>
<evidence type="ECO:0000256" key="1">
    <source>
        <dbReference type="SAM" id="MobiDB-lite"/>
    </source>
</evidence>
<evidence type="ECO:0000313" key="3">
    <source>
        <dbReference type="Proteomes" id="UP001243330"/>
    </source>
</evidence>
<reference evidence="2" key="1">
    <citation type="submission" date="2023-01" db="EMBL/GenBank/DDBJ databases">
        <title>Colletotrichum chrysophilum M932 genome sequence.</title>
        <authorList>
            <person name="Baroncelli R."/>
        </authorList>
    </citation>
    <scope>NUCLEOTIDE SEQUENCE</scope>
    <source>
        <strain evidence="2">M932</strain>
    </source>
</reference>
<keyword evidence="3" id="KW-1185">Reference proteome</keyword>
<dbReference type="EMBL" id="JAQOWY010000893">
    <property type="protein sequence ID" value="KAK1838163.1"/>
    <property type="molecule type" value="Genomic_DNA"/>
</dbReference>
<comment type="caution">
    <text evidence="2">The sequence shown here is derived from an EMBL/GenBank/DDBJ whole genome shotgun (WGS) entry which is preliminary data.</text>
</comment>
<protein>
    <submittedName>
        <fullName evidence="2">C6 zinc finger domain-containing protein</fullName>
    </submittedName>
</protein>
<evidence type="ECO:0000313" key="2">
    <source>
        <dbReference type="EMBL" id="KAK1838163.1"/>
    </source>
</evidence>
<accession>A0AAD8ZYN3</accession>
<dbReference type="CDD" id="cd12148">
    <property type="entry name" value="fungal_TF_MHR"/>
    <property type="match status" value="1"/>
</dbReference>
<organism evidence="2 3">
    <name type="scientific">Colletotrichum chrysophilum</name>
    <dbReference type="NCBI Taxonomy" id="1836956"/>
    <lineage>
        <taxon>Eukaryota</taxon>
        <taxon>Fungi</taxon>
        <taxon>Dikarya</taxon>
        <taxon>Ascomycota</taxon>
        <taxon>Pezizomycotina</taxon>
        <taxon>Sordariomycetes</taxon>
        <taxon>Hypocreomycetidae</taxon>
        <taxon>Glomerellales</taxon>
        <taxon>Glomerellaceae</taxon>
        <taxon>Colletotrichum</taxon>
        <taxon>Colletotrichum gloeosporioides species complex</taxon>
    </lineage>
</organism>
<name>A0AAD8ZYN3_9PEZI</name>
<dbReference type="AlphaFoldDB" id="A0AAD8ZYN3"/>
<gene>
    <name evidence="2" type="ORF">CCHR01_19210</name>
</gene>
<feature type="region of interest" description="Disordered" evidence="1">
    <location>
        <begin position="346"/>
        <end position="390"/>
    </location>
</feature>
<proteinExistence type="predicted"/>